<feature type="transmembrane region" description="Helical" evidence="1">
    <location>
        <begin position="179"/>
        <end position="197"/>
    </location>
</feature>
<dbReference type="KEGG" id="elim:B2M23_08605"/>
<keyword evidence="1" id="KW-0472">Membrane</keyword>
<accession>A0AAC9QTY1</accession>
<feature type="transmembrane region" description="Helical" evidence="1">
    <location>
        <begin position="36"/>
        <end position="55"/>
    </location>
</feature>
<dbReference type="AlphaFoldDB" id="A0AAC9QTY1"/>
<feature type="transmembrane region" description="Helical" evidence="1">
    <location>
        <begin position="104"/>
        <end position="130"/>
    </location>
</feature>
<protein>
    <submittedName>
        <fullName evidence="2">Uncharacterized protein</fullName>
    </submittedName>
</protein>
<evidence type="ECO:0000313" key="3">
    <source>
        <dbReference type="Proteomes" id="UP000192391"/>
    </source>
</evidence>
<proteinExistence type="predicted"/>
<sequence length="207" mass="24244">MWIKIFAVIILWMFYIYYDPMGPFGGLFGDMGSGMLVTYLCYFFIAMHLSFNRINSFILSRFVFKKDFYFWALKKILKVSSLYVLICTFTYVFINYILRHNDMVTIYIIVKFMTGSIINISLLNFIILLIKLQYNTIFSMIFAGCIITLAYITGGVQLIRYNISFIASAYTDINGYMRPMFTIMGYLIILSIMLILLSRNKKMDISI</sequence>
<reference evidence="3" key="1">
    <citation type="journal article" date="2017" name="Sci. Rep.">
        <title>Determination of the Genome and Primary Transcriptome of Syngas Fermenting Eubacterium limosum ATCC 8486.</title>
        <authorList>
            <person name="Song Y."/>
            <person name="Shin J."/>
            <person name="Jeong Y."/>
            <person name="Jin S."/>
            <person name="Lee J.K."/>
            <person name="Kim D.R."/>
            <person name="Kim S.C."/>
            <person name="Cho S."/>
            <person name="Cho B.K."/>
        </authorList>
    </citation>
    <scope>NUCLEOTIDE SEQUENCE [LARGE SCALE GENOMIC DNA]</scope>
    <source>
        <strain evidence="3">ATCC 8486</strain>
    </source>
</reference>
<keyword evidence="1" id="KW-0812">Transmembrane</keyword>
<keyword evidence="1" id="KW-1133">Transmembrane helix</keyword>
<dbReference type="EMBL" id="CP019962">
    <property type="protein sequence ID" value="ARD65597.1"/>
    <property type="molecule type" value="Genomic_DNA"/>
</dbReference>
<evidence type="ECO:0000256" key="1">
    <source>
        <dbReference type="SAM" id="Phobius"/>
    </source>
</evidence>
<organism evidence="2 3">
    <name type="scientific">Eubacterium limosum</name>
    <dbReference type="NCBI Taxonomy" id="1736"/>
    <lineage>
        <taxon>Bacteria</taxon>
        <taxon>Bacillati</taxon>
        <taxon>Bacillota</taxon>
        <taxon>Clostridia</taxon>
        <taxon>Eubacteriales</taxon>
        <taxon>Eubacteriaceae</taxon>
        <taxon>Eubacterium</taxon>
    </lineage>
</organism>
<dbReference type="Proteomes" id="UP000192391">
    <property type="component" value="Chromosome"/>
</dbReference>
<gene>
    <name evidence="2" type="ORF">B2M23_08605</name>
</gene>
<feature type="transmembrane region" description="Helical" evidence="1">
    <location>
        <begin position="76"/>
        <end position="98"/>
    </location>
</feature>
<feature type="transmembrane region" description="Helical" evidence="1">
    <location>
        <begin position="5"/>
        <end position="24"/>
    </location>
</feature>
<evidence type="ECO:0000313" key="2">
    <source>
        <dbReference type="EMBL" id="ARD65597.1"/>
    </source>
</evidence>
<name>A0AAC9QTY1_EUBLI</name>
<feature type="transmembrane region" description="Helical" evidence="1">
    <location>
        <begin position="137"/>
        <end position="159"/>
    </location>
</feature>